<protein>
    <submittedName>
        <fullName evidence="1">Uncharacterized protein</fullName>
    </submittedName>
</protein>
<evidence type="ECO:0000313" key="1">
    <source>
        <dbReference type="EMBL" id="CAB1275393.1"/>
    </source>
</evidence>
<sequence length="72" mass="8141">MPMPNLPIALQSLFGCVNCYPYSQKKPLILMIIGFKDYFGIGKPIGKVKLSIYQQNNNELKNHPLGVHICHL</sequence>
<dbReference type="AlphaFoldDB" id="A0A7G1Q8Z4"/>
<dbReference type="Proteomes" id="UP000516072">
    <property type="component" value="Chromosome"/>
</dbReference>
<gene>
    <name evidence="1" type="ORF">NSCAC_0644</name>
</gene>
<proteinExistence type="predicted"/>
<name>A0A7G1Q8Z4_9GAMM</name>
<accession>A0A7G1Q8Z4</accession>
<evidence type="ECO:0000313" key="2">
    <source>
        <dbReference type="Proteomes" id="UP000516072"/>
    </source>
</evidence>
<dbReference type="KEGG" id="ntg:NSCAC_0644"/>
<keyword evidence="2" id="KW-1185">Reference proteome</keyword>
<reference evidence="1 2" key="1">
    <citation type="submission" date="2020-03" db="EMBL/GenBank/DDBJ databases">
        <authorList>
            <person name="Picone N."/>
        </authorList>
    </citation>
    <scope>NUCLEOTIDE SEQUENCE [LARGE SCALE GENOMIC DNA]</scope>
    <source>
        <strain evidence="1">NSCAC1</strain>
    </source>
</reference>
<dbReference type="EMBL" id="LR778175">
    <property type="protein sequence ID" value="CAB1275393.1"/>
    <property type="molecule type" value="Genomic_DNA"/>
</dbReference>
<organism evidence="1 2">
    <name type="scientific">Candidatus Nitrosacidococcus tergens</name>
    <dbReference type="NCBI Taxonomy" id="553981"/>
    <lineage>
        <taxon>Bacteria</taxon>
        <taxon>Pseudomonadati</taxon>
        <taxon>Pseudomonadota</taxon>
        <taxon>Gammaproteobacteria</taxon>
        <taxon>Chromatiales</taxon>
        <taxon>Chromatiaceae</taxon>
        <taxon>Candidatus Nitrosacidococcus</taxon>
    </lineage>
</organism>